<dbReference type="InterPro" id="IPR045170">
    <property type="entry name" value="MTOX"/>
</dbReference>
<dbReference type="GO" id="GO:0050660">
    <property type="term" value="F:flavin adenine dinucleotide binding"/>
    <property type="evidence" value="ECO:0007669"/>
    <property type="project" value="InterPro"/>
</dbReference>
<keyword evidence="2" id="KW-0285">Flavoprotein</keyword>
<feature type="domain" description="FAD dependent oxidoreductase" evidence="5">
    <location>
        <begin position="3"/>
        <end position="347"/>
    </location>
</feature>
<dbReference type="PANTHER" id="PTHR10961">
    <property type="entry name" value="PEROXISOMAL SARCOSINE OXIDASE"/>
    <property type="match status" value="1"/>
</dbReference>
<name>A0A087M393_9HYPH</name>
<dbReference type="AlphaFoldDB" id="A0A087M393"/>
<dbReference type="InterPro" id="IPR006076">
    <property type="entry name" value="FAD-dep_OxRdtase"/>
</dbReference>
<dbReference type="InterPro" id="IPR036188">
    <property type="entry name" value="FAD/NAD-bd_sf"/>
</dbReference>
<protein>
    <submittedName>
        <fullName evidence="6">FAD-dependent oxidoreductase</fullName>
    </submittedName>
</protein>
<accession>A0A087M393</accession>
<evidence type="ECO:0000313" key="7">
    <source>
        <dbReference type="Proteomes" id="UP000028981"/>
    </source>
</evidence>
<evidence type="ECO:0000313" key="6">
    <source>
        <dbReference type="EMBL" id="KFL31346.1"/>
    </source>
</evidence>
<evidence type="ECO:0000256" key="4">
    <source>
        <dbReference type="ARBA" id="ARBA00023002"/>
    </source>
</evidence>
<reference evidence="6 7" key="1">
    <citation type="submission" date="2014-08" db="EMBL/GenBank/DDBJ databases">
        <authorList>
            <person name="Hassan Y.I."/>
            <person name="Lepp D."/>
            <person name="Zhou T."/>
        </authorList>
    </citation>
    <scope>NUCLEOTIDE SEQUENCE [LARGE SCALE GENOMIC DNA]</scope>
    <source>
        <strain evidence="6 7">IFO13584</strain>
    </source>
</reference>
<dbReference type="SUPFAM" id="SSF51905">
    <property type="entry name" value="FAD/NAD(P)-binding domain"/>
    <property type="match status" value="1"/>
</dbReference>
<organism evidence="6 7">
    <name type="scientific">Devosia riboflavina</name>
    <dbReference type="NCBI Taxonomy" id="46914"/>
    <lineage>
        <taxon>Bacteria</taxon>
        <taxon>Pseudomonadati</taxon>
        <taxon>Pseudomonadota</taxon>
        <taxon>Alphaproteobacteria</taxon>
        <taxon>Hyphomicrobiales</taxon>
        <taxon>Devosiaceae</taxon>
        <taxon>Devosia</taxon>
    </lineage>
</organism>
<dbReference type="OrthoDB" id="9806257at2"/>
<keyword evidence="4" id="KW-0560">Oxidoreductase</keyword>
<dbReference type="Gene3D" id="3.50.50.60">
    <property type="entry name" value="FAD/NAD(P)-binding domain"/>
    <property type="match status" value="1"/>
</dbReference>
<keyword evidence="3" id="KW-0274">FAD</keyword>
<dbReference type="GO" id="GO:0008115">
    <property type="term" value="F:sarcosine oxidase activity"/>
    <property type="evidence" value="ECO:0007669"/>
    <property type="project" value="TreeGrafter"/>
</dbReference>
<gene>
    <name evidence="6" type="ORF">JP75_10730</name>
</gene>
<evidence type="ECO:0000256" key="3">
    <source>
        <dbReference type="ARBA" id="ARBA00022827"/>
    </source>
</evidence>
<dbReference type="Proteomes" id="UP000028981">
    <property type="component" value="Unassembled WGS sequence"/>
</dbReference>
<dbReference type="Gene3D" id="3.30.9.10">
    <property type="entry name" value="D-Amino Acid Oxidase, subunit A, domain 2"/>
    <property type="match status" value="1"/>
</dbReference>
<dbReference type="STRING" id="46914.JP75_10730"/>
<evidence type="ECO:0000256" key="1">
    <source>
        <dbReference type="ARBA" id="ARBA00001974"/>
    </source>
</evidence>
<dbReference type="Pfam" id="PF01266">
    <property type="entry name" value="DAO"/>
    <property type="match status" value="1"/>
</dbReference>
<comment type="caution">
    <text evidence="6">The sequence shown here is derived from an EMBL/GenBank/DDBJ whole genome shotgun (WGS) entry which is preliminary data.</text>
</comment>
<proteinExistence type="predicted"/>
<comment type="cofactor">
    <cofactor evidence="1">
        <name>FAD</name>
        <dbReference type="ChEBI" id="CHEBI:57692"/>
    </cofactor>
</comment>
<dbReference type="SUPFAM" id="SSF54373">
    <property type="entry name" value="FAD-linked reductases, C-terminal domain"/>
    <property type="match status" value="1"/>
</dbReference>
<sequence>MKVSIVGAGIGGLSLAWALRRRGVEVTIFDQGAIPNPVSSSFDEHRITRHTYAALDGYGALMVPTFALYEQLWRDLGRSHYLPTGAVYVSRTDEDYYGPTARELDGLGIGHRAVSIAELEARLPFVNLDGVHSAFEAEGAGMLFARRIVEDLARWLEENGADLRPHSRVTAIDPEAGTVTVDGQVHGADVVVVAAGAWIGDLLPEQARRAVPSRQLVLYLEPPAQYAAAWAAAPVVVDMGADYGNYVLPPREGTRLKIGDHVFTRRGHGSDDRIASEADVQPVLAALNRAFRDAGDYKILERKVCYYTVTENERFVVEQTGGAGWVVSACSGHGFKLGVTVGDTLARALVGEISGAAATRYLAGLGSL</sequence>
<evidence type="ECO:0000256" key="2">
    <source>
        <dbReference type="ARBA" id="ARBA00022630"/>
    </source>
</evidence>
<dbReference type="PANTHER" id="PTHR10961:SF46">
    <property type="entry name" value="PEROXISOMAL SARCOSINE OXIDASE"/>
    <property type="match status" value="1"/>
</dbReference>
<dbReference type="RefSeq" id="WP_035082427.1">
    <property type="nucleotide sequence ID" value="NZ_JQGC01000007.1"/>
</dbReference>
<keyword evidence="7" id="KW-1185">Reference proteome</keyword>
<evidence type="ECO:0000259" key="5">
    <source>
        <dbReference type="Pfam" id="PF01266"/>
    </source>
</evidence>
<dbReference type="EMBL" id="JQGC01000007">
    <property type="protein sequence ID" value="KFL31346.1"/>
    <property type="molecule type" value="Genomic_DNA"/>
</dbReference>